<evidence type="ECO:0000313" key="1">
    <source>
        <dbReference type="EMBL" id="AJA50831.1"/>
    </source>
</evidence>
<reference evidence="2 3" key="3">
    <citation type="journal article" name="Genome Announc.">
        <title>Improved Draft Genome Sequence of Clostridium pasteurianum Strain ATCC 6013 (DSM 525) Using a Hybrid Next-Generation Sequencing Approach.</title>
        <authorList>
            <person name="Pyne M.E."/>
            <person name="Utturkar S."/>
            <person name="Brown S.D."/>
            <person name="Moo-Young M."/>
            <person name="Chung D.A."/>
            <person name="Chou C.P."/>
        </authorList>
    </citation>
    <scope>NUCLEOTIDE SEQUENCE [LARGE SCALE GENOMIC DNA]</scope>
    <source>
        <strain evidence="2 3">ATCC 6013</strain>
    </source>
</reference>
<dbReference type="KEGG" id="cpat:CLPA_c07430"/>
<dbReference type="Proteomes" id="UP000028042">
    <property type="component" value="Unassembled WGS sequence"/>
</dbReference>
<sequence>MSLPKVTQENVHIFIPLKAAKVTERFAKSHGISKKQALLDFYNSKVYDILEQEDTKLWYEGVNYLYMGLEMEKNGEKLDI</sequence>
<organism evidence="1 4">
    <name type="scientific">Clostridium pasteurianum DSM 525 = ATCC 6013</name>
    <dbReference type="NCBI Taxonomy" id="1262449"/>
    <lineage>
        <taxon>Bacteria</taxon>
        <taxon>Bacillati</taxon>
        <taxon>Bacillota</taxon>
        <taxon>Clostridia</taxon>
        <taxon>Eubacteriales</taxon>
        <taxon>Clostridiaceae</taxon>
        <taxon>Clostridium</taxon>
    </lineage>
</organism>
<reference evidence="2" key="2">
    <citation type="submission" date="2015-10" db="EMBL/GenBank/DDBJ databases">
        <title>Improved Draft Genome Sequence of Clostridium pasteurianum Strain ATCC 6013 (DSM 525) Using a Hybrid Next-Generation Sequencing Approach.</title>
        <authorList>
            <person name="Pyne M.E."/>
            <person name="Utturkar S.M."/>
            <person name="Brown S.D."/>
            <person name="Moo-Young M."/>
            <person name="Chung D.A."/>
            <person name="Chou P.C."/>
        </authorList>
    </citation>
    <scope>NUCLEOTIDE SEQUENCE</scope>
    <source>
        <strain evidence="2">ATCC 6013</strain>
    </source>
</reference>
<gene>
    <name evidence="1" type="ORF">CLPA_c07430</name>
    <name evidence="2" type="ORF">CP6013_02407</name>
</gene>
<evidence type="ECO:0000313" key="2">
    <source>
        <dbReference type="EMBL" id="KRU13159.1"/>
    </source>
</evidence>
<dbReference type="RefSeq" id="WP_004455410.1">
    <property type="nucleotide sequence ID" value="NZ_ANZB01000010.1"/>
</dbReference>
<dbReference type="EMBL" id="JPGY02000001">
    <property type="protein sequence ID" value="KRU13159.1"/>
    <property type="molecule type" value="Genomic_DNA"/>
</dbReference>
<evidence type="ECO:0000313" key="4">
    <source>
        <dbReference type="Proteomes" id="UP000030905"/>
    </source>
</evidence>
<dbReference type="PATRIC" id="fig|1262449.3.peg.2822"/>
<keyword evidence="4" id="KW-1185">Reference proteome</keyword>
<proteinExistence type="predicted"/>
<dbReference type="EMBL" id="CP009268">
    <property type="protein sequence ID" value="AJA50831.1"/>
    <property type="molecule type" value="Genomic_DNA"/>
</dbReference>
<dbReference type="eggNOG" id="ENOG502ZJ6Y">
    <property type="taxonomic scope" value="Bacteria"/>
</dbReference>
<reference evidence="1 4" key="1">
    <citation type="journal article" date="2015" name="Genome Announc.">
        <title>Complete Genome Sequence of the Nitrogen-Fixing and Solvent-Producing Clostridium pasteurianum DSM 525.</title>
        <authorList>
            <person name="Poehlein A."/>
            <person name="Grosse-Honebrink A."/>
            <person name="Zhang Y."/>
            <person name="Minton N.P."/>
            <person name="Daniel R."/>
        </authorList>
    </citation>
    <scope>NUCLEOTIDE SEQUENCE [LARGE SCALE GENOMIC DNA]</scope>
    <source>
        <strain evidence="1">DSM 525</strain>
        <strain evidence="4">DSM 525 / ATCC 6013</strain>
    </source>
</reference>
<dbReference type="GeneID" id="93072959"/>
<evidence type="ECO:0000313" key="3">
    <source>
        <dbReference type="Proteomes" id="UP000028042"/>
    </source>
</evidence>
<name>A0A0H3J4J0_CLOPA</name>
<accession>A0A0H3J4J0</accession>
<dbReference type="AlphaFoldDB" id="A0A0H3J4J0"/>
<dbReference type="Proteomes" id="UP000030905">
    <property type="component" value="Chromosome"/>
</dbReference>
<protein>
    <submittedName>
        <fullName evidence="1">Uncharacterized protein</fullName>
    </submittedName>
</protein>
<dbReference type="KEGG" id="cpae:CPAST_c07430"/>